<keyword evidence="2" id="KW-0732">Signal</keyword>
<dbReference type="Pfam" id="PF08386">
    <property type="entry name" value="Abhydrolase_4"/>
    <property type="match status" value="1"/>
</dbReference>
<gene>
    <name evidence="7" type="ORF">D7294_24410</name>
</gene>
<feature type="domain" description="AB hydrolase-1" evidence="5">
    <location>
        <begin position="139"/>
        <end position="308"/>
    </location>
</feature>
<evidence type="ECO:0000256" key="3">
    <source>
        <dbReference type="ARBA" id="ARBA00022801"/>
    </source>
</evidence>
<evidence type="ECO:0000256" key="4">
    <source>
        <dbReference type="SAM" id="MobiDB-lite"/>
    </source>
</evidence>
<organism evidence="7 8">
    <name type="scientific">Streptomyces hoynatensis</name>
    <dbReference type="NCBI Taxonomy" id="1141874"/>
    <lineage>
        <taxon>Bacteria</taxon>
        <taxon>Bacillati</taxon>
        <taxon>Actinomycetota</taxon>
        <taxon>Actinomycetes</taxon>
        <taxon>Kitasatosporales</taxon>
        <taxon>Streptomycetaceae</taxon>
        <taxon>Streptomyces</taxon>
    </lineage>
</organism>
<dbReference type="Pfam" id="PF00561">
    <property type="entry name" value="Abhydrolase_1"/>
    <property type="match status" value="1"/>
</dbReference>
<protein>
    <submittedName>
        <fullName evidence="7">Alpha/beta hydrolase</fullName>
    </submittedName>
</protein>
<evidence type="ECO:0000259" key="6">
    <source>
        <dbReference type="Pfam" id="PF08386"/>
    </source>
</evidence>
<dbReference type="Proteomes" id="UP000272474">
    <property type="component" value="Unassembled WGS sequence"/>
</dbReference>
<reference evidence="7 8" key="1">
    <citation type="journal article" date="2014" name="Int. J. Syst. Evol. Microbiol.">
        <title>Streptomyces hoynatensis sp. nov., isolated from deep marine sediment.</title>
        <authorList>
            <person name="Veyisoglu A."/>
            <person name="Sahin N."/>
        </authorList>
    </citation>
    <scope>NUCLEOTIDE SEQUENCE [LARGE SCALE GENOMIC DNA]</scope>
    <source>
        <strain evidence="7 8">KCTC 29097</strain>
    </source>
</reference>
<dbReference type="GO" id="GO:0016787">
    <property type="term" value="F:hydrolase activity"/>
    <property type="evidence" value="ECO:0007669"/>
    <property type="project" value="UniProtKB-KW"/>
</dbReference>
<evidence type="ECO:0000313" key="7">
    <source>
        <dbReference type="EMBL" id="RKN38376.1"/>
    </source>
</evidence>
<feature type="region of interest" description="Disordered" evidence="4">
    <location>
        <begin position="37"/>
        <end position="70"/>
    </location>
</feature>
<feature type="region of interest" description="Disordered" evidence="4">
    <location>
        <begin position="1"/>
        <end position="20"/>
    </location>
</feature>
<keyword evidence="3 7" id="KW-0378">Hydrolase</keyword>
<dbReference type="OrthoDB" id="4498590at2"/>
<evidence type="ECO:0000259" key="5">
    <source>
        <dbReference type="Pfam" id="PF00561"/>
    </source>
</evidence>
<sequence length="555" mass="57680">MRPSHPSPRGGRGRRRHARTAATALACAVALLAAGCSGGSDRPTSGRSSSGPQGGEASQAQESYPGLPDELGRQRLSWATCQAPTPLQGTSPEGAPGEEWECATLTVPLDWDAPEGETIPIALIRERTTAPEADRIGSLVFNFGGPGGSGVATLPPAAEEYGELRAGGYDLVSFDPRGVGESAGVVCLDDAATDAQNQELTGVPDTPEEEALSERQDEEYIAACEANSGELLPHVTTANTARDMDLLRHVLGDERLNYFGISYGTKLGAVYAHLFPGNVGHTVLDGVVDPDPDQVAQTTLQTEGFQLALDHYLAHCAQQDGAECPTGSDPEAGNQELAGLLAGLEESPLPTSDPDGRKLTSLIALTAVAAALYSPDTWDYLTLGLQEAVWSGTGDTLLYLADLYTGRDAQGRYSNQNAANNAINCADDPSGMSPEEATAHEDELTGISPVFGEYMAATLTGCEGWPVSASETERPAYEARDAASPLLLVATTGDPATPYEGAARMQEAIGGPGVAPLLSFDGEGHSAYTSGDACVTGVVNAHLLTGEVPEDGRAC</sequence>
<evidence type="ECO:0000313" key="8">
    <source>
        <dbReference type="Proteomes" id="UP000272474"/>
    </source>
</evidence>
<dbReference type="Gene3D" id="3.40.50.1820">
    <property type="entry name" value="alpha/beta hydrolase"/>
    <property type="match status" value="1"/>
</dbReference>
<dbReference type="AlphaFoldDB" id="A0A3A9YSY5"/>
<dbReference type="EMBL" id="RBAL01000018">
    <property type="protein sequence ID" value="RKN38376.1"/>
    <property type="molecule type" value="Genomic_DNA"/>
</dbReference>
<name>A0A3A9YSY5_9ACTN</name>
<feature type="compositionally biased region" description="Polar residues" evidence="4">
    <location>
        <begin position="42"/>
        <end position="62"/>
    </location>
</feature>
<evidence type="ECO:0000256" key="1">
    <source>
        <dbReference type="ARBA" id="ARBA00010088"/>
    </source>
</evidence>
<dbReference type="PANTHER" id="PTHR43248:SF29">
    <property type="entry name" value="TRIPEPTIDYL AMINOPEPTIDASE"/>
    <property type="match status" value="1"/>
</dbReference>
<comment type="caution">
    <text evidence="7">The sequence shown here is derived from an EMBL/GenBank/DDBJ whole genome shotgun (WGS) entry which is preliminary data.</text>
</comment>
<dbReference type="InterPro" id="IPR051601">
    <property type="entry name" value="Serine_prot/Carboxylest_S33"/>
</dbReference>
<proteinExistence type="inferred from homology"/>
<dbReference type="InterPro" id="IPR000073">
    <property type="entry name" value="AB_hydrolase_1"/>
</dbReference>
<dbReference type="InterPro" id="IPR013595">
    <property type="entry name" value="Pept_S33_TAP-like_C"/>
</dbReference>
<feature type="domain" description="Peptidase S33 tripeptidyl aminopeptidase-like C-terminal" evidence="6">
    <location>
        <begin position="448"/>
        <end position="555"/>
    </location>
</feature>
<evidence type="ECO:0000256" key="2">
    <source>
        <dbReference type="ARBA" id="ARBA00022729"/>
    </source>
</evidence>
<dbReference type="PANTHER" id="PTHR43248">
    <property type="entry name" value="2-SUCCINYL-6-HYDROXY-2,4-CYCLOHEXADIENE-1-CARBOXYLATE SYNTHASE"/>
    <property type="match status" value="1"/>
</dbReference>
<comment type="similarity">
    <text evidence="1">Belongs to the peptidase S33 family.</text>
</comment>
<keyword evidence="8" id="KW-1185">Reference proteome</keyword>
<dbReference type="SUPFAM" id="SSF53474">
    <property type="entry name" value="alpha/beta-Hydrolases"/>
    <property type="match status" value="1"/>
</dbReference>
<dbReference type="InterPro" id="IPR029058">
    <property type="entry name" value="AB_hydrolase_fold"/>
</dbReference>
<accession>A0A3A9YSY5</accession>